<proteinExistence type="predicted"/>
<dbReference type="EMBL" id="RBRY01000112">
    <property type="protein sequence ID" value="RMR54673.1"/>
    <property type="molecule type" value="Genomic_DNA"/>
</dbReference>
<dbReference type="GO" id="GO:0003677">
    <property type="term" value="F:DNA binding"/>
    <property type="evidence" value="ECO:0007669"/>
    <property type="project" value="InterPro"/>
</dbReference>
<dbReference type="InterPro" id="IPR001387">
    <property type="entry name" value="Cro/C1-type_HTH"/>
</dbReference>
<dbReference type="Proteomes" id="UP000278332">
    <property type="component" value="Unassembled WGS sequence"/>
</dbReference>
<evidence type="ECO:0000259" key="2">
    <source>
        <dbReference type="PROSITE" id="PS50943"/>
    </source>
</evidence>
<evidence type="ECO:0000256" key="1">
    <source>
        <dbReference type="SAM" id="MobiDB-lite"/>
    </source>
</evidence>
<protein>
    <recommendedName>
        <fullName evidence="2">HTH cro/C1-type domain-containing protein</fullName>
    </recommendedName>
</protein>
<accession>A0A3M4VSQ1</accession>
<comment type="caution">
    <text evidence="3">The sequence shown here is derived from an EMBL/GenBank/DDBJ whole genome shotgun (WGS) entry which is preliminary data.</text>
</comment>
<organism evidence="3 4">
    <name type="scientific">Pseudomonas cichorii</name>
    <dbReference type="NCBI Taxonomy" id="36746"/>
    <lineage>
        <taxon>Bacteria</taxon>
        <taxon>Pseudomonadati</taxon>
        <taxon>Pseudomonadota</taxon>
        <taxon>Gammaproteobacteria</taxon>
        <taxon>Pseudomonadales</taxon>
        <taxon>Pseudomonadaceae</taxon>
        <taxon>Pseudomonas</taxon>
    </lineage>
</organism>
<dbReference type="SUPFAM" id="SSF47413">
    <property type="entry name" value="lambda repressor-like DNA-binding domains"/>
    <property type="match status" value="1"/>
</dbReference>
<name>A0A3M4VSQ1_PSECI</name>
<evidence type="ECO:0000313" key="4">
    <source>
        <dbReference type="Proteomes" id="UP000278332"/>
    </source>
</evidence>
<dbReference type="InterPro" id="IPR010982">
    <property type="entry name" value="Lambda_DNA-bd_dom_sf"/>
</dbReference>
<dbReference type="AlphaFoldDB" id="A0A3M4VSQ1"/>
<feature type="region of interest" description="Disordered" evidence="1">
    <location>
        <begin position="39"/>
        <end position="61"/>
    </location>
</feature>
<dbReference type="Gene3D" id="1.10.260.40">
    <property type="entry name" value="lambda repressor-like DNA-binding domains"/>
    <property type="match status" value="1"/>
</dbReference>
<dbReference type="RefSeq" id="WP_221033368.1">
    <property type="nucleotide sequence ID" value="NZ_RBRY01000112.1"/>
</dbReference>
<evidence type="ECO:0000313" key="3">
    <source>
        <dbReference type="EMBL" id="RMR54673.1"/>
    </source>
</evidence>
<sequence>MAVLLQIASTKALSITSEEREFLIALGERIARLRKEHGITQTQLAPSRPSKPMSPVNGVFR</sequence>
<dbReference type="PROSITE" id="PS50943">
    <property type="entry name" value="HTH_CROC1"/>
    <property type="match status" value="1"/>
</dbReference>
<reference evidence="3 4" key="1">
    <citation type="submission" date="2018-08" db="EMBL/GenBank/DDBJ databases">
        <title>Recombination of ecologically and evolutionarily significant loci maintains genetic cohesion in the Pseudomonas syringae species complex.</title>
        <authorList>
            <person name="Dillon M."/>
            <person name="Thakur S."/>
            <person name="Almeida R.N.D."/>
            <person name="Weir B.S."/>
            <person name="Guttman D.S."/>
        </authorList>
    </citation>
    <scope>NUCLEOTIDE SEQUENCE [LARGE SCALE GENOMIC DNA]</scope>
    <source>
        <strain evidence="3 4">ICMP 6917</strain>
    </source>
</reference>
<feature type="domain" description="HTH cro/C1-type" evidence="2">
    <location>
        <begin position="30"/>
        <end position="45"/>
    </location>
</feature>
<gene>
    <name evidence="3" type="ORF">ALP84_200066</name>
</gene>